<evidence type="ECO:0000313" key="2">
    <source>
        <dbReference type="Ensembl" id="ENSEBUP00000025269.1"/>
    </source>
</evidence>
<dbReference type="GO" id="GO:0042981">
    <property type="term" value="P:regulation of apoptotic process"/>
    <property type="evidence" value="ECO:0007669"/>
    <property type="project" value="InterPro"/>
</dbReference>
<dbReference type="Gene3D" id="1.10.533.10">
    <property type="entry name" value="Death Domain, Fas"/>
    <property type="match status" value="2"/>
</dbReference>
<dbReference type="CDD" id="cd01671">
    <property type="entry name" value="CARD"/>
    <property type="match status" value="1"/>
</dbReference>
<evidence type="ECO:0000313" key="3">
    <source>
        <dbReference type="Proteomes" id="UP000694388"/>
    </source>
</evidence>
<dbReference type="Pfam" id="PF00619">
    <property type="entry name" value="CARD"/>
    <property type="match status" value="1"/>
</dbReference>
<name>A0A8C4R8X3_EPTBU</name>
<dbReference type="InterPro" id="IPR001315">
    <property type="entry name" value="CARD"/>
</dbReference>
<protein>
    <recommendedName>
        <fullName evidence="1">CARD domain-containing protein</fullName>
    </recommendedName>
</protein>
<keyword evidence="3" id="KW-1185">Reference proteome</keyword>
<dbReference type="GeneTree" id="ENSGT00930000152730"/>
<feature type="domain" description="CARD" evidence="1">
    <location>
        <begin position="43"/>
        <end position="121"/>
    </location>
</feature>
<proteinExistence type="predicted"/>
<dbReference type="SUPFAM" id="SSF47986">
    <property type="entry name" value="DEATH domain"/>
    <property type="match status" value="1"/>
</dbReference>
<dbReference type="Proteomes" id="UP000694388">
    <property type="component" value="Unplaced"/>
</dbReference>
<reference evidence="2" key="2">
    <citation type="submission" date="2025-09" db="UniProtKB">
        <authorList>
            <consortium name="Ensembl"/>
        </authorList>
    </citation>
    <scope>IDENTIFICATION</scope>
</reference>
<dbReference type="PROSITE" id="PS50209">
    <property type="entry name" value="CARD"/>
    <property type="match status" value="1"/>
</dbReference>
<dbReference type="InterPro" id="IPR011029">
    <property type="entry name" value="DEATH-like_dom_sf"/>
</dbReference>
<evidence type="ECO:0000259" key="1">
    <source>
        <dbReference type="PROSITE" id="PS50209"/>
    </source>
</evidence>
<reference evidence="2" key="1">
    <citation type="submission" date="2025-08" db="UniProtKB">
        <authorList>
            <consortium name="Ensembl"/>
        </authorList>
    </citation>
    <scope>IDENTIFICATION</scope>
</reference>
<accession>A0A8C4R8X3</accession>
<organism evidence="2 3">
    <name type="scientific">Eptatretus burgeri</name>
    <name type="common">Inshore hagfish</name>
    <dbReference type="NCBI Taxonomy" id="7764"/>
    <lineage>
        <taxon>Eukaryota</taxon>
        <taxon>Metazoa</taxon>
        <taxon>Chordata</taxon>
        <taxon>Craniata</taxon>
        <taxon>Vertebrata</taxon>
        <taxon>Cyclostomata</taxon>
        <taxon>Myxini</taxon>
        <taxon>Myxiniformes</taxon>
        <taxon>Myxinidae</taxon>
        <taxon>Eptatretinae</taxon>
        <taxon>Eptatretus</taxon>
    </lineage>
</organism>
<dbReference type="Ensembl" id="ENSEBUT00000025845.1">
    <property type="protein sequence ID" value="ENSEBUP00000025269.1"/>
    <property type="gene ID" value="ENSEBUG00000015594.1"/>
</dbReference>
<dbReference type="AlphaFoldDB" id="A0A8C4R8X3"/>
<sequence length="306" mass="35637">MCVLQGKYLYSREVSVSKEKRSRSQKIYSFFLGVNMADQGETNEGVNVKLMIENRTNIIEALSYSPSKVFDEVKAKGVLNREDYHRVLAQECDEEKIRKCLDIMEGKGEESAKIFLKILSNLPDTYPRLGPWIKDDGGREEESVQEADRILQDLPDEDLPFFLQIEKSSLSEELRKDFPRLCDAVREARLSPKFELKEFEEFKNNKSQNQVIVLLDLIMEEGAESFRSFCKILLQDERMKVPMKKSINKLETGEIKNQLRDWKKYLMAKQRNPRAKDKDLPKRCKTTNWCTYCEEFLCIGEAGNNS</sequence>